<dbReference type="GO" id="GO:0005524">
    <property type="term" value="F:ATP binding"/>
    <property type="evidence" value="ECO:0007669"/>
    <property type="project" value="UniProtKB-UniRule"/>
</dbReference>
<feature type="binding site" evidence="9">
    <location>
        <position position="42"/>
    </location>
    <ligand>
        <name>substrate</name>
    </ligand>
</feature>
<feature type="binding site" evidence="9">
    <location>
        <position position="116"/>
    </location>
    <ligand>
        <name>Mg(2+)</name>
        <dbReference type="ChEBI" id="CHEBI:18420"/>
    </ligand>
</feature>
<keyword evidence="7 9" id="KW-0460">Magnesium</keyword>
<comment type="subcellular location">
    <subcellularLocation>
        <location evidence="9">Cytoplasm</location>
    </subcellularLocation>
</comment>
<evidence type="ECO:0000256" key="6">
    <source>
        <dbReference type="ARBA" id="ARBA00022840"/>
    </source>
</evidence>
<accession>A0A975B1H1</accession>
<organism evidence="10 11">
    <name type="scientific">Sulfurimonas aquatica</name>
    <dbReference type="NCBI Taxonomy" id="2672570"/>
    <lineage>
        <taxon>Bacteria</taxon>
        <taxon>Pseudomonadati</taxon>
        <taxon>Campylobacterota</taxon>
        <taxon>Epsilonproteobacteria</taxon>
        <taxon>Campylobacterales</taxon>
        <taxon>Sulfurimonadaceae</taxon>
        <taxon>Sulfurimonas</taxon>
    </lineage>
</organism>
<keyword evidence="6 9" id="KW-0067">ATP-binding</keyword>
<keyword evidence="5 9" id="KW-0093">Biotin biosynthesis</keyword>
<name>A0A975B1H1_9BACT</name>
<comment type="subunit">
    <text evidence="9">Homodimer.</text>
</comment>
<comment type="function">
    <text evidence="9">Catalyzes a mechanistically unusual reaction, the ATP-dependent insertion of CO2 between the N7 and N8 nitrogen atoms of 7,8-diaminopelargonic acid (DAPA, also called 7,8-diammoniononanoate) to form a ureido ring.</text>
</comment>
<keyword evidence="1 9" id="KW-0963">Cytoplasm</keyword>
<dbReference type="SUPFAM" id="SSF52540">
    <property type="entry name" value="P-loop containing nucleoside triphosphate hydrolases"/>
    <property type="match status" value="1"/>
</dbReference>
<dbReference type="Gene3D" id="3.40.50.300">
    <property type="entry name" value="P-loop containing nucleotide triphosphate hydrolases"/>
    <property type="match status" value="1"/>
</dbReference>
<keyword evidence="4 9" id="KW-0547">Nucleotide-binding</keyword>
<reference evidence="10" key="1">
    <citation type="submission" date="2019-11" db="EMBL/GenBank/DDBJ databases">
        <authorList>
            <person name="Kojima H."/>
        </authorList>
    </citation>
    <scope>NUCLEOTIDE SEQUENCE</scope>
    <source>
        <strain evidence="10">H1576</strain>
    </source>
</reference>
<comment type="caution">
    <text evidence="9">Lacks conserved residue(s) required for the propagation of feature annotation.</text>
</comment>
<dbReference type="GO" id="GO:0004141">
    <property type="term" value="F:dethiobiotin synthase activity"/>
    <property type="evidence" value="ECO:0007669"/>
    <property type="project" value="UniProtKB-UniRule"/>
</dbReference>
<evidence type="ECO:0000256" key="1">
    <source>
        <dbReference type="ARBA" id="ARBA00022490"/>
    </source>
</evidence>
<dbReference type="GO" id="GO:0005829">
    <property type="term" value="C:cytosol"/>
    <property type="evidence" value="ECO:0007669"/>
    <property type="project" value="TreeGrafter"/>
</dbReference>
<keyword evidence="2 9" id="KW-0436">Ligase</keyword>
<dbReference type="CDD" id="cd03109">
    <property type="entry name" value="DTBS"/>
    <property type="match status" value="1"/>
</dbReference>
<feature type="binding site" evidence="9">
    <location>
        <begin position="116"/>
        <end position="119"/>
    </location>
    <ligand>
        <name>ATP</name>
        <dbReference type="ChEBI" id="CHEBI:30616"/>
    </ligand>
</feature>
<evidence type="ECO:0000313" key="10">
    <source>
        <dbReference type="EMBL" id="QSZ42464.1"/>
    </source>
</evidence>
<dbReference type="EMBL" id="CP046072">
    <property type="protein sequence ID" value="QSZ42464.1"/>
    <property type="molecule type" value="Genomic_DNA"/>
</dbReference>
<keyword evidence="11" id="KW-1185">Reference proteome</keyword>
<evidence type="ECO:0000256" key="4">
    <source>
        <dbReference type="ARBA" id="ARBA00022741"/>
    </source>
</evidence>
<dbReference type="KEGG" id="saqt:GJV85_10200"/>
<dbReference type="InterPro" id="IPR027417">
    <property type="entry name" value="P-loop_NTPase"/>
</dbReference>
<evidence type="ECO:0000256" key="2">
    <source>
        <dbReference type="ARBA" id="ARBA00022598"/>
    </source>
</evidence>
<dbReference type="HAMAP" id="MF_00336">
    <property type="entry name" value="BioD"/>
    <property type="match status" value="1"/>
</dbReference>
<dbReference type="InterPro" id="IPR004472">
    <property type="entry name" value="DTB_synth_BioD"/>
</dbReference>
<evidence type="ECO:0000313" key="11">
    <source>
        <dbReference type="Proteomes" id="UP000671852"/>
    </source>
</evidence>
<dbReference type="RefSeq" id="WP_207561281.1">
    <property type="nucleotide sequence ID" value="NZ_CP046072.1"/>
</dbReference>
<evidence type="ECO:0000256" key="5">
    <source>
        <dbReference type="ARBA" id="ARBA00022756"/>
    </source>
</evidence>
<evidence type="ECO:0000256" key="7">
    <source>
        <dbReference type="ARBA" id="ARBA00022842"/>
    </source>
</evidence>
<dbReference type="GO" id="GO:0009102">
    <property type="term" value="P:biotin biosynthetic process"/>
    <property type="evidence" value="ECO:0007669"/>
    <property type="project" value="UniProtKB-UniRule"/>
</dbReference>
<dbReference type="PANTHER" id="PTHR43210:SF2">
    <property type="entry name" value="ATP-DEPENDENT DETHIOBIOTIN SYNTHETASE BIOD 2"/>
    <property type="match status" value="1"/>
</dbReference>
<evidence type="ECO:0000256" key="8">
    <source>
        <dbReference type="ARBA" id="ARBA00047386"/>
    </source>
</evidence>
<dbReference type="Proteomes" id="UP000671852">
    <property type="component" value="Chromosome"/>
</dbReference>
<proteinExistence type="inferred from homology"/>
<gene>
    <name evidence="9 10" type="primary">bioD</name>
    <name evidence="10" type="ORF">GJV85_10200</name>
</gene>
<comment type="catalytic activity">
    <reaction evidence="8">
        <text>(7R,8S)-8-amino-7-(carboxyamino)nonanoate + ATP = (4R,5S)-dethiobiotin + ADP + phosphate + H(+)</text>
        <dbReference type="Rhea" id="RHEA:63684"/>
        <dbReference type="ChEBI" id="CHEBI:15378"/>
        <dbReference type="ChEBI" id="CHEBI:30616"/>
        <dbReference type="ChEBI" id="CHEBI:43474"/>
        <dbReference type="ChEBI" id="CHEBI:149470"/>
        <dbReference type="ChEBI" id="CHEBI:149473"/>
        <dbReference type="ChEBI" id="CHEBI:456216"/>
    </reaction>
</comment>
<dbReference type="PANTHER" id="PTHR43210">
    <property type="entry name" value="DETHIOBIOTIN SYNTHETASE"/>
    <property type="match status" value="1"/>
</dbReference>
<dbReference type="EC" id="6.3.3.3" evidence="9"/>
<dbReference type="Pfam" id="PF13500">
    <property type="entry name" value="AAA_26"/>
    <property type="match status" value="1"/>
</dbReference>
<comment type="cofactor">
    <cofactor evidence="9">
        <name>Mg(2+)</name>
        <dbReference type="ChEBI" id="CHEBI:18420"/>
    </cofactor>
</comment>
<comment type="similarity">
    <text evidence="9">Belongs to the dethiobiotin synthetase family.</text>
</comment>
<feature type="binding site" evidence="9">
    <location>
        <position position="51"/>
    </location>
    <ligand>
        <name>ATP</name>
        <dbReference type="ChEBI" id="CHEBI:30616"/>
    </ligand>
</feature>
<dbReference type="GO" id="GO:0000287">
    <property type="term" value="F:magnesium ion binding"/>
    <property type="evidence" value="ECO:0007669"/>
    <property type="project" value="UniProtKB-UniRule"/>
</dbReference>
<comment type="catalytic activity">
    <reaction evidence="9">
        <text>(7R,8S)-7,8-diammoniononanoate + CO2 + ATP = (4R,5S)-dethiobiotin + ADP + phosphate + 3 H(+)</text>
        <dbReference type="Rhea" id="RHEA:15805"/>
        <dbReference type="ChEBI" id="CHEBI:15378"/>
        <dbReference type="ChEBI" id="CHEBI:16526"/>
        <dbReference type="ChEBI" id="CHEBI:30616"/>
        <dbReference type="ChEBI" id="CHEBI:43474"/>
        <dbReference type="ChEBI" id="CHEBI:149469"/>
        <dbReference type="ChEBI" id="CHEBI:149473"/>
        <dbReference type="ChEBI" id="CHEBI:456216"/>
        <dbReference type="EC" id="6.3.3.3"/>
    </reaction>
</comment>
<keyword evidence="3 9" id="KW-0479">Metal-binding</keyword>
<feature type="binding site" evidence="9">
    <location>
        <position position="17"/>
    </location>
    <ligand>
        <name>Mg(2+)</name>
        <dbReference type="ChEBI" id="CHEBI:18420"/>
    </ligand>
</feature>
<dbReference type="AlphaFoldDB" id="A0A975B1H1"/>
<feature type="binding site" evidence="9">
    <location>
        <position position="51"/>
    </location>
    <ligand>
        <name>Mg(2+)</name>
        <dbReference type="ChEBI" id="CHEBI:18420"/>
    </ligand>
</feature>
<feature type="active site" evidence="9">
    <location>
        <position position="38"/>
    </location>
</feature>
<protein>
    <recommendedName>
        <fullName evidence="9">ATP-dependent dethiobiotin synthetase BioD</fullName>
        <ecNumber evidence="9">6.3.3.3</ecNumber>
    </recommendedName>
    <alternativeName>
        <fullName evidence="9">DTB synthetase</fullName>
        <shortName evidence="9">DTBS</shortName>
    </alternativeName>
    <alternativeName>
        <fullName evidence="9">Dethiobiotin synthase</fullName>
    </alternativeName>
</protein>
<comment type="pathway">
    <text evidence="9">Cofactor biosynthesis; biotin biosynthesis; biotin from 7,8-diaminononanoate: step 1/2.</text>
</comment>
<dbReference type="NCBIfam" id="TIGR00347">
    <property type="entry name" value="bioD"/>
    <property type="match status" value="1"/>
</dbReference>
<sequence length="217" mass="23969">MARRIFITATNTDIGKTYTTKLLLKEYASRGLRVGVIKPIETGVINGVYPDGTLLLSLVQELNPEFKEICIEDIVPISYELPAAPYVASDLEKLDLAKINSAIDKLEPLCDVLLIEGAGGLYVPIDSQYMIIDLIKEFKASALLVTHCSLGCINDTLLSSKALMDAEIDFVVAFNCRDKDSSFSSVSEPYFINTSKKVLKVKEDIDTISDVLYNFTK</sequence>
<reference evidence="10" key="2">
    <citation type="submission" date="2021-04" db="EMBL/GenBank/DDBJ databases">
        <title>Isolation and characterization of a novel species of the genus Sulfurimonas.</title>
        <authorList>
            <person name="Fukui M."/>
        </authorList>
    </citation>
    <scope>NUCLEOTIDE SEQUENCE</scope>
    <source>
        <strain evidence="10">H1576</strain>
    </source>
</reference>
<evidence type="ECO:0000256" key="3">
    <source>
        <dbReference type="ARBA" id="ARBA00022723"/>
    </source>
</evidence>
<evidence type="ECO:0000256" key="9">
    <source>
        <dbReference type="HAMAP-Rule" id="MF_00336"/>
    </source>
</evidence>
<feature type="binding site" evidence="9">
    <location>
        <begin position="13"/>
        <end position="18"/>
    </location>
    <ligand>
        <name>ATP</name>
        <dbReference type="ChEBI" id="CHEBI:30616"/>
    </ligand>
</feature>